<dbReference type="EMBL" id="JBBWWR010000015">
    <property type="protein sequence ID" value="KAK8949832.1"/>
    <property type="molecule type" value="Genomic_DNA"/>
</dbReference>
<name>A0ABR2LSL0_9ASPA</name>
<organism evidence="1 2">
    <name type="scientific">Platanthera guangdongensis</name>
    <dbReference type="NCBI Taxonomy" id="2320717"/>
    <lineage>
        <taxon>Eukaryota</taxon>
        <taxon>Viridiplantae</taxon>
        <taxon>Streptophyta</taxon>
        <taxon>Embryophyta</taxon>
        <taxon>Tracheophyta</taxon>
        <taxon>Spermatophyta</taxon>
        <taxon>Magnoliopsida</taxon>
        <taxon>Liliopsida</taxon>
        <taxon>Asparagales</taxon>
        <taxon>Orchidaceae</taxon>
        <taxon>Orchidoideae</taxon>
        <taxon>Orchideae</taxon>
        <taxon>Orchidinae</taxon>
        <taxon>Platanthera</taxon>
    </lineage>
</organism>
<sequence length="117" mass="13200">MLLRIWACALVADRVIVNLETGELPCKVACDGLIEQYPPDPFGWVGTAYEVSGSTAQVSELLPSTCLRHANGTDHHIHVCTCAMKDMKRNYIRDRMRSVPMRVRLIYGLFLTCEDMN</sequence>
<proteinExistence type="predicted"/>
<protein>
    <submittedName>
        <fullName evidence="1">Uncharacterized protein</fullName>
    </submittedName>
</protein>
<accession>A0ABR2LSL0</accession>
<gene>
    <name evidence="1" type="ORF">KSP40_PGU006475</name>
</gene>
<keyword evidence="2" id="KW-1185">Reference proteome</keyword>
<dbReference type="Proteomes" id="UP001412067">
    <property type="component" value="Unassembled WGS sequence"/>
</dbReference>
<evidence type="ECO:0000313" key="2">
    <source>
        <dbReference type="Proteomes" id="UP001412067"/>
    </source>
</evidence>
<reference evidence="1 2" key="1">
    <citation type="journal article" date="2022" name="Nat. Plants">
        <title>Genomes of leafy and leafless Platanthera orchids illuminate the evolution of mycoheterotrophy.</title>
        <authorList>
            <person name="Li M.H."/>
            <person name="Liu K.W."/>
            <person name="Li Z."/>
            <person name="Lu H.C."/>
            <person name="Ye Q.L."/>
            <person name="Zhang D."/>
            <person name="Wang J.Y."/>
            <person name="Li Y.F."/>
            <person name="Zhong Z.M."/>
            <person name="Liu X."/>
            <person name="Yu X."/>
            <person name="Liu D.K."/>
            <person name="Tu X.D."/>
            <person name="Liu B."/>
            <person name="Hao Y."/>
            <person name="Liao X.Y."/>
            <person name="Jiang Y.T."/>
            <person name="Sun W.H."/>
            <person name="Chen J."/>
            <person name="Chen Y.Q."/>
            <person name="Ai Y."/>
            <person name="Zhai J.W."/>
            <person name="Wu S.S."/>
            <person name="Zhou Z."/>
            <person name="Hsiao Y.Y."/>
            <person name="Wu W.L."/>
            <person name="Chen Y.Y."/>
            <person name="Lin Y.F."/>
            <person name="Hsu J.L."/>
            <person name="Li C.Y."/>
            <person name="Wang Z.W."/>
            <person name="Zhao X."/>
            <person name="Zhong W.Y."/>
            <person name="Ma X.K."/>
            <person name="Ma L."/>
            <person name="Huang J."/>
            <person name="Chen G.Z."/>
            <person name="Huang M.Z."/>
            <person name="Huang L."/>
            <person name="Peng D.H."/>
            <person name="Luo Y.B."/>
            <person name="Zou S.Q."/>
            <person name="Chen S.P."/>
            <person name="Lan S."/>
            <person name="Tsai W.C."/>
            <person name="Van de Peer Y."/>
            <person name="Liu Z.J."/>
        </authorList>
    </citation>
    <scope>NUCLEOTIDE SEQUENCE [LARGE SCALE GENOMIC DNA]</scope>
    <source>
        <strain evidence="1">Lor288</strain>
    </source>
</reference>
<evidence type="ECO:0000313" key="1">
    <source>
        <dbReference type="EMBL" id="KAK8949832.1"/>
    </source>
</evidence>
<comment type="caution">
    <text evidence="1">The sequence shown here is derived from an EMBL/GenBank/DDBJ whole genome shotgun (WGS) entry which is preliminary data.</text>
</comment>